<feature type="chain" id="PRO_5035722820" evidence="4">
    <location>
        <begin position="18"/>
        <end position="178"/>
    </location>
</feature>
<dbReference type="InterPro" id="IPR003172">
    <property type="entry name" value="ML_dom"/>
</dbReference>
<organism evidence="6 7">
    <name type="scientific">Pararge aegeria aegeria</name>
    <dbReference type="NCBI Taxonomy" id="348720"/>
    <lineage>
        <taxon>Eukaryota</taxon>
        <taxon>Metazoa</taxon>
        <taxon>Ecdysozoa</taxon>
        <taxon>Arthropoda</taxon>
        <taxon>Hexapoda</taxon>
        <taxon>Insecta</taxon>
        <taxon>Pterygota</taxon>
        <taxon>Neoptera</taxon>
        <taxon>Endopterygota</taxon>
        <taxon>Lepidoptera</taxon>
        <taxon>Glossata</taxon>
        <taxon>Ditrysia</taxon>
        <taxon>Papilionoidea</taxon>
        <taxon>Nymphalidae</taxon>
        <taxon>Satyrinae</taxon>
        <taxon>Satyrini</taxon>
        <taxon>Parargina</taxon>
        <taxon>Pararge</taxon>
    </lineage>
</organism>
<feature type="domain" description="MD-2-related lipid-recognition" evidence="5">
    <location>
        <begin position="20"/>
        <end position="155"/>
    </location>
</feature>
<dbReference type="InterPro" id="IPR014756">
    <property type="entry name" value="Ig_E-set"/>
</dbReference>
<feature type="signal peptide" evidence="4">
    <location>
        <begin position="1"/>
        <end position="17"/>
    </location>
</feature>
<evidence type="ECO:0000256" key="4">
    <source>
        <dbReference type="SAM" id="SignalP"/>
    </source>
</evidence>
<keyword evidence="3" id="KW-0964">Secreted</keyword>
<comment type="caution">
    <text evidence="6">The sequence shown here is derived from an EMBL/GenBank/DDBJ whole genome shotgun (WGS) entry which is preliminary data.</text>
</comment>
<protein>
    <submittedName>
        <fullName evidence="6">Jg20869 protein</fullName>
    </submittedName>
</protein>
<evidence type="ECO:0000256" key="2">
    <source>
        <dbReference type="ARBA" id="ARBA00006370"/>
    </source>
</evidence>
<dbReference type="Proteomes" id="UP000838756">
    <property type="component" value="Unassembled WGS sequence"/>
</dbReference>
<dbReference type="AlphaFoldDB" id="A0A8S4R5H8"/>
<dbReference type="EMBL" id="CAKXAJ010024722">
    <property type="protein sequence ID" value="CAH2229497.1"/>
    <property type="molecule type" value="Genomic_DNA"/>
</dbReference>
<reference evidence="6" key="1">
    <citation type="submission" date="2022-03" db="EMBL/GenBank/DDBJ databases">
        <authorList>
            <person name="Lindestad O."/>
        </authorList>
    </citation>
    <scope>NUCLEOTIDE SEQUENCE</scope>
</reference>
<name>A0A8S4R5H8_9NEOP</name>
<dbReference type="Pfam" id="PF02221">
    <property type="entry name" value="E1_DerP2_DerF2"/>
    <property type="match status" value="1"/>
</dbReference>
<keyword evidence="7" id="KW-1185">Reference proteome</keyword>
<proteinExistence type="inferred from homology"/>
<gene>
    <name evidence="6" type="primary">jg20869</name>
    <name evidence="6" type="ORF">PAEG_LOCUS8948</name>
</gene>
<dbReference type="FunFam" id="2.60.40.770:FF:000001">
    <property type="entry name" value="NPC intracellular cholesterol transporter 2"/>
    <property type="match status" value="1"/>
</dbReference>
<dbReference type="SUPFAM" id="SSF81296">
    <property type="entry name" value="E set domains"/>
    <property type="match status" value="1"/>
</dbReference>
<accession>A0A8S4R5H8</accession>
<evidence type="ECO:0000256" key="3">
    <source>
        <dbReference type="ARBA" id="ARBA00022525"/>
    </source>
</evidence>
<evidence type="ECO:0000259" key="5">
    <source>
        <dbReference type="Pfam" id="PF02221"/>
    </source>
</evidence>
<sequence>MFRLIVVFCAVLVVARAQTTNVNQCINSQGPLPINAYVQGCAEPPCQLPQLQNVVIDVIFRAPRTITNMTTLATATLNFIIEVNIPYDLGENSKTCNFFTNTFCPILNGEVVQYRLQMFIESFFPVGTLATVEFRIVDNDRNREVIWCIRLPIQITPPLPAITNGNEEQNPTPVLVAN</sequence>
<evidence type="ECO:0000256" key="1">
    <source>
        <dbReference type="ARBA" id="ARBA00004613"/>
    </source>
</evidence>
<dbReference type="Gene3D" id="2.60.40.770">
    <property type="match status" value="1"/>
</dbReference>
<dbReference type="OrthoDB" id="6489092at2759"/>
<evidence type="ECO:0000313" key="6">
    <source>
        <dbReference type="EMBL" id="CAH2229497.1"/>
    </source>
</evidence>
<comment type="subcellular location">
    <subcellularLocation>
        <location evidence="1">Secreted</location>
    </subcellularLocation>
</comment>
<comment type="similarity">
    <text evidence="2">Belongs to the NPC2 family.</text>
</comment>
<dbReference type="GO" id="GO:0005576">
    <property type="term" value="C:extracellular region"/>
    <property type="evidence" value="ECO:0007669"/>
    <property type="project" value="UniProtKB-SubCell"/>
</dbReference>
<evidence type="ECO:0000313" key="7">
    <source>
        <dbReference type="Proteomes" id="UP000838756"/>
    </source>
</evidence>
<keyword evidence="4" id="KW-0732">Signal</keyword>